<feature type="region of interest" description="Disordered" evidence="1">
    <location>
        <begin position="110"/>
        <end position="133"/>
    </location>
</feature>
<comment type="caution">
    <text evidence="2">The sequence shown here is derived from an EMBL/GenBank/DDBJ whole genome shotgun (WGS) entry which is preliminary data.</text>
</comment>
<accession>A0A7W9GP19</accession>
<evidence type="ECO:0000313" key="3">
    <source>
        <dbReference type="Proteomes" id="UP000542813"/>
    </source>
</evidence>
<evidence type="ECO:0000256" key="1">
    <source>
        <dbReference type="SAM" id="MobiDB-lite"/>
    </source>
</evidence>
<protein>
    <submittedName>
        <fullName evidence="2">Chromosome segregation ATPase</fullName>
    </submittedName>
</protein>
<sequence>MYLPPAGAAPELEGEVRALEKSLGALRAAIAQAVRGRDDTEADLGHLRRRLATKIAEALPDDAAIRGRLDSAIDSAFATARTTLAAHWQEITDTLTDACTKVDGELTAKRRAHARAEEESREQRRQRERLTAG</sequence>
<dbReference type="AlphaFoldDB" id="A0A7W9GP19"/>
<dbReference type="EMBL" id="JACHMM010000001">
    <property type="protein sequence ID" value="MBB5787178.1"/>
    <property type="molecule type" value="Genomic_DNA"/>
</dbReference>
<keyword evidence="3" id="KW-1185">Reference proteome</keyword>
<gene>
    <name evidence="2" type="ORF">HD601_001753</name>
</gene>
<name>A0A7W9GP19_9ACTN</name>
<organism evidence="2 3">
    <name type="scientific">Jiangella mangrovi</name>
    <dbReference type="NCBI Taxonomy" id="1524084"/>
    <lineage>
        <taxon>Bacteria</taxon>
        <taxon>Bacillati</taxon>
        <taxon>Actinomycetota</taxon>
        <taxon>Actinomycetes</taxon>
        <taxon>Jiangellales</taxon>
        <taxon>Jiangellaceae</taxon>
        <taxon>Jiangella</taxon>
    </lineage>
</organism>
<reference evidence="2 3" key="1">
    <citation type="submission" date="2020-08" db="EMBL/GenBank/DDBJ databases">
        <title>Sequencing the genomes of 1000 actinobacteria strains.</title>
        <authorList>
            <person name="Klenk H.-P."/>
        </authorList>
    </citation>
    <scope>NUCLEOTIDE SEQUENCE [LARGE SCALE GENOMIC DNA]</scope>
    <source>
        <strain evidence="2 3">DSM 102122</strain>
    </source>
</reference>
<evidence type="ECO:0000313" key="2">
    <source>
        <dbReference type="EMBL" id="MBB5787178.1"/>
    </source>
</evidence>
<dbReference type="Proteomes" id="UP000542813">
    <property type="component" value="Unassembled WGS sequence"/>
</dbReference>
<dbReference type="RefSeq" id="WP_184821068.1">
    <property type="nucleotide sequence ID" value="NZ_JACHMM010000001.1"/>
</dbReference>
<proteinExistence type="predicted"/>